<dbReference type="SUPFAM" id="SSF46894">
    <property type="entry name" value="C-terminal effector domain of the bipartite response regulators"/>
    <property type="match status" value="1"/>
</dbReference>
<keyword evidence="6" id="KW-0804">Transcription</keyword>
<keyword evidence="3" id="KW-0902">Two-component regulatory system</keyword>
<dbReference type="InterPro" id="IPR001867">
    <property type="entry name" value="OmpR/PhoB-type_DNA-bd"/>
</dbReference>
<evidence type="ECO:0000256" key="8">
    <source>
        <dbReference type="PROSITE-ProRule" id="PRU00169"/>
    </source>
</evidence>
<dbReference type="GO" id="GO:0000976">
    <property type="term" value="F:transcription cis-regulatory region binding"/>
    <property type="evidence" value="ECO:0007669"/>
    <property type="project" value="TreeGrafter"/>
</dbReference>
<evidence type="ECO:0000313" key="12">
    <source>
        <dbReference type="EMBL" id="SHO54219.1"/>
    </source>
</evidence>
<dbReference type="FunFam" id="3.40.50.2300:FF:000002">
    <property type="entry name" value="DNA-binding response regulator PhoP"/>
    <property type="match status" value="1"/>
</dbReference>
<protein>
    <recommendedName>
        <fullName evidence="1">Stage 0 sporulation protein A homolog</fullName>
    </recommendedName>
</protein>
<dbReference type="Pfam" id="PF00486">
    <property type="entry name" value="Trans_reg_C"/>
    <property type="match status" value="1"/>
</dbReference>
<dbReference type="PANTHER" id="PTHR48111">
    <property type="entry name" value="REGULATOR OF RPOS"/>
    <property type="match status" value="1"/>
</dbReference>
<name>A0A1M7YNM3_9FIRM</name>
<dbReference type="CDD" id="cd00383">
    <property type="entry name" value="trans_reg_C"/>
    <property type="match status" value="1"/>
</dbReference>
<dbReference type="InterPro" id="IPR039420">
    <property type="entry name" value="WalR-like"/>
</dbReference>
<evidence type="ECO:0000256" key="7">
    <source>
        <dbReference type="ARBA" id="ARBA00024867"/>
    </source>
</evidence>
<keyword evidence="4" id="KW-0805">Transcription regulation</keyword>
<dbReference type="STRING" id="1121345.SAMN02745217_04676"/>
<reference evidence="12 13" key="1">
    <citation type="submission" date="2016-12" db="EMBL/GenBank/DDBJ databases">
        <authorList>
            <person name="Song W.-J."/>
            <person name="Kurnit D.M."/>
        </authorList>
    </citation>
    <scope>NUCLEOTIDE SEQUENCE [LARGE SCALE GENOMIC DNA]</scope>
    <source>
        <strain evidence="12 13">DSM 12503</strain>
    </source>
</reference>
<keyword evidence="13" id="KW-1185">Reference proteome</keyword>
<dbReference type="EMBL" id="FRFD01000019">
    <property type="protein sequence ID" value="SHO54219.1"/>
    <property type="molecule type" value="Genomic_DNA"/>
</dbReference>
<dbReference type="PROSITE" id="PS50110">
    <property type="entry name" value="RESPONSE_REGULATORY"/>
    <property type="match status" value="1"/>
</dbReference>
<dbReference type="AlphaFoldDB" id="A0A1M7YNM3"/>
<keyword evidence="2 8" id="KW-0597">Phosphoprotein</keyword>
<dbReference type="InterPro" id="IPR011006">
    <property type="entry name" value="CheY-like_superfamily"/>
</dbReference>
<dbReference type="SMART" id="SM00862">
    <property type="entry name" value="Trans_reg_C"/>
    <property type="match status" value="1"/>
</dbReference>
<dbReference type="SUPFAM" id="SSF52172">
    <property type="entry name" value="CheY-like"/>
    <property type="match status" value="1"/>
</dbReference>
<dbReference type="RefSeq" id="WP_073591273.1">
    <property type="nucleotide sequence ID" value="NZ_FRFD01000019.1"/>
</dbReference>
<evidence type="ECO:0000256" key="1">
    <source>
        <dbReference type="ARBA" id="ARBA00018672"/>
    </source>
</evidence>
<proteinExistence type="predicted"/>
<evidence type="ECO:0000256" key="6">
    <source>
        <dbReference type="ARBA" id="ARBA00023163"/>
    </source>
</evidence>
<dbReference type="GO" id="GO:0006355">
    <property type="term" value="P:regulation of DNA-templated transcription"/>
    <property type="evidence" value="ECO:0007669"/>
    <property type="project" value="InterPro"/>
</dbReference>
<dbReference type="Proteomes" id="UP000184612">
    <property type="component" value="Unassembled WGS sequence"/>
</dbReference>
<dbReference type="Gene3D" id="6.10.250.690">
    <property type="match status" value="1"/>
</dbReference>
<dbReference type="SMART" id="SM00448">
    <property type="entry name" value="REC"/>
    <property type="match status" value="1"/>
</dbReference>
<gene>
    <name evidence="12" type="ORF">SAMN02745217_04676</name>
</gene>
<dbReference type="GO" id="GO:0032993">
    <property type="term" value="C:protein-DNA complex"/>
    <property type="evidence" value="ECO:0007669"/>
    <property type="project" value="TreeGrafter"/>
</dbReference>
<comment type="function">
    <text evidence="7">May play the central regulatory role in sporulation. It may be an element of the effector pathway responsible for the activation of sporulation genes in response to nutritional stress. Spo0A may act in concert with spo0H (a sigma factor) to control the expression of some genes that are critical to the sporulation process.</text>
</comment>
<keyword evidence="5 9" id="KW-0238">DNA-binding</keyword>
<evidence type="ECO:0000256" key="4">
    <source>
        <dbReference type="ARBA" id="ARBA00023015"/>
    </source>
</evidence>
<evidence type="ECO:0000313" key="13">
    <source>
        <dbReference type="Proteomes" id="UP000184612"/>
    </source>
</evidence>
<dbReference type="Gene3D" id="1.10.10.10">
    <property type="entry name" value="Winged helix-like DNA-binding domain superfamily/Winged helix DNA-binding domain"/>
    <property type="match status" value="1"/>
</dbReference>
<evidence type="ECO:0000259" key="11">
    <source>
        <dbReference type="PROSITE" id="PS51755"/>
    </source>
</evidence>
<dbReference type="InterPro" id="IPR036388">
    <property type="entry name" value="WH-like_DNA-bd_sf"/>
</dbReference>
<evidence type="ECO:0000259" key="10">
    <source>
        <dbReference type="PROSITE" id="PS50110"/>
    </source>
</evidence>
<evidence type="ECO:0000256" key="5">
    <source>
        <dbReference type="ARBA" id="ARBA00023125"/>
    </source>
</evidence>
<dbReference type="GO" id="GO:0005829">
    <property type="term" value="C:cytosol"/>
    <property type="evidence" value="ECO:0007669"/>
    <property type="project" value="TreeGrafter"/>
</dbReference>
<feature type="domain" description="Response regulatory" evidence="10">
    <location>
        <begin position="2"/>
        <end position="116"/>
    </location>
</feature>
<dbReference type="InterPro" id="IPR001789">
    <property type="entry name" value="Sig_transdc_resp-reg_receiver"/>
</dbReference>
<feature type="modified residue" description="4-aspartylphosphate" evidence="8">
    <location>
        <position position="51"/>
    </location>
</feature>
<feature type="DNA-binding region" description="OmpR/PhoB-type" evidence="9">
    <location>
        <begin position="125"/>
        <end position="223"/>
    </location>
</feature>
<dbReference type="OrthoDB" id="9790442at2"/>
<sequence>MRLLLIEDDKELCDAIAVYVKKEGYELDICHNGNDALYYIADHNHDVIILDRMLPGIDGLTLLEKTRRKGVTAPVIIITAMNGINDRIDGLDTGADDYLVKPFAVEELLARIRALLRRPRTIENSKVLQYGDIFFDTSAGIMTREDKSISLSKKEGNLLEFFLLNKEQILAREQILDRVWGKDSFVEDGNIDNYIFLLRRRLKAAGTSVAIKTVHGIGYQLEYKKND</sequence>
<evidence type="ECO:0000256" key="3">
    <source>
        <dbReference type="ARBA" id="ARBA00023012"/>
    </source>
</evidence>
<feature type="domain" description="OmpR/PhoB-type" evidence="11">
    <location>
        <begin position="125"/>
        <end position="223"/>
    </location>
</feature>
<dbReference type="InterPro" id="IPR016032">
    <property type="entry name" value="Sig_transdc_resp-reg_C-effctor"/>
</dbReference>
<evidence type="ECO:0000256" key="9">
    <source>
        <dbReference type="PROSITE-ProRule" id="PRU01091"/>
    </source>
</evidence>
<dbReference type="Pfam" id="PF00072">
    <property type="entry name" value="Response_reg"/>
    <property type="match status" value="1"/>
</dbReference>
<dbReference type="GO" id="GO:0000156">
    <property type="term" value="F:phosphorelay response regulator activity"/>
    <property type="evidence" value="ECO:0007669"/>
    <property type="project" value="TreeGrafter"/>
</dbReference>
<dbReference type="PROSITE" id="PS51755">
    <property type="entry name" value="OMPR_PHOB"/>
    <property type="match status" value="1"/>
</dbReference>
<evidence type="ECO:0000256" key="2">
    <source>
        <dbReference type="ARBA" id="ARBA00022553"/>
    </source>
</evidence>
<accession>A0A1M7YNM3</accession>
<dbReference type="Gene3D" id="3.40.50.2300">
    <property type="match status" value="1"/>
</dbReference>
<dbReference type="PANTHER" id="PTHR48111:SF22">
    <property type="entry name" value="REGULATOR OF RPOS"/>
    <property type="match status" value="1"/>
</dbReference>
<organism evidence="12 13">
    <name type="scientific">Anaerocolumna xylanovorans DSM 12503</name>
    <dbReference type="NCBI Taxonomy" id="1121345"/>
    <lineage>
        <taxon>Bacteria</taxon>
        <taxon>Bacillati</taxon>
        <taxon>Bacillota</taxon>
        <taxon>Clostridia</taxon>
        <taxon>Lachnospirales</taxon>
        <taxon>Lachnospiraceae</taxon>
        <taxon>Anaerocolumna</taxon>
    </lineage>
</organism>